<comment type="subcellular location">
    <subcellularLocation>
        <location evidence="3">Cytoplasm</location>
    </subcellularLocation>
</comment>
<dbReference type="InterPro" id="IPR050499">
    <property type="entry name" value="PEP-utilizing_PTS_enzyme"/>
</dbReference>
<dbReference type="Pfam" id="PF01590">
    <property type="entry name" value="GAF"/>
    <property type="match status" value="1"/>
</dbReference>
<evidence type="ECO:0000256" key="10">
    <source>
        <dbReference type="ARBA" id="ARBA00022683"/>
    </source>
</evidence>
<evidence type="ECO:0000256" key="13">
    <source>
        <dbReference type="ARBA" id="ARBA00022842"/>
    </source>
</evidence>
<dbReference type="GO" id="GO:0008965">
    <property type="term" value="F:phosphoenolpyruvate-protein phosphotransferase activity"/>
    <property type="evidence" value="ECO:0007669"/>
    <property type="project" value="UniProtKB-EC"/>
</dbReference>
<dbReference type="InterPro" id="IPR015813">
    <property type="entry name" value="Pyrv/PenolPyrv_kinase-like_dom"/>
</dbReference>
<dbReference type="SMART" id="SM00065">
    <property type="entry name" value="GAF"/>
    <property type="match status" value="1"/>
</dbReference>
<dbReference type="InterPro" id="IPR036618">
    <property type="entry name" value="PtsI_HPr-bd_sf"/>
</dbReference>
<name>A0A175VHS9_AEREN</name>
<evidence type="ECO:0000256" key="7">
    <source>
        <dbReference type="ARBA" id="ARBA00022490"/>
    </source>
</evidence>
<comment type="cofactor">
    <cofactor evidence="2">
        <name>Mg(2+)</name>
        <dbReference type="ChEBI" id="CHEBI:18420"/>
    </cofactor>
</comment>
<proteinExistence type="inferred from homology"/>
<dbReference type="GO" id="GO:0016301">
    <property type="term" value="F:kinase activity"/>
    <property type="evidence" value="ECO:0007669"/>
    <property type="project" value="UniProtKB-KW"/>
</dbReference>
<keyword evidence="11" id="KW-0479">Metal-binding</keyword>
<comment type="caution">
    <text evidence="15">The sequence shown here is derived from an EMBL/GenBank/DDBJ whole genome shotgun (WGS) entry which is preliminary data.</text>
</comment>
<evidence type="ECO:0000256" key="1">
    <source>
        <dbReference type="ARBA" id="ARBA00000683"/>
    </source>
</evidence>
<evidence type="ECO:0000313" key="15">
    <source>
        <dbReference type="EMBL" id="KXU80039.1"/>
    </source>
</evidence>
<organism evidence="15 16">
    <name type="scientific">Aeromonas enteropelogenes</name>
    <name type="common">Aeromonas trota</name>
    <dbReference type="NCBI Taxonomy" id="29489"/>
    <lineage>
        <taxon>Bacteria</taxon>
        <taxon>Pseudomonadati</taxon>
        <taxon>Pseudomonadota</taxon>
        <taxon>Gammaproteobacteria</taxon>
        <taxon>Aeromonadales</taxon>
        <taxon>Aeromonadaceae</taxon>
        <taxon>Aeromonas</taxon>
    </lineage>
</organism>
<dbReference type="PANTHER" id="PTHR46244:SF1">
    <property type="entry name" value="PHOSPHOENOLPYRUVATE-DEPENDENT PHOSPHOTRANSFERASE SYSTEM"/>
    <property type="match status" value="1"/>
</dbReference>
<reference evidence="15 16" key="1">
    <citation type="submission" date="2016-02" db="EMBL/GenBank/DDBJ databases">
        <title>Draft genome sequence of Aeromonas trota strain 1999lcr isolated from cerebrospinal fluid (CSF).</title>
        <authorList>
            <person name="Dallagassa C.B."/>
            <person name="Prediger K.C."/>
            <person name="Weiss V.A."/>
            <person name="Assis F.E."/>
            <person name="Baura V."/>
            <person name="Cruz L.M."/>
            <person name="Souza E.M."/>
            <person name="Pedrosa F.O."/>
            <person name="Fadel-Picheth C.M."/>
        </authorList>
    </citation>
    <scope>NUCLEOTIDE SEQUENCE [LARGE SCALE GENOMIC DNA]</scope>
    <source>
        <strain evidence="15 16">1999lcr</strain>
    </source>
</reference>
<dbReference type="SUPFAM" id="SSF47831">
    <property type="entry name" value="Enzyme I of the PEP:sugar phosphotransferase system HPr-binding (sub)domain"/>
    <property type="match status" value="1"/>
</dbReference>
<keyword evidence="9 15" id="KW-0808">Transferase</keyword>
<gene>
    <name evidence="15" type="ORF">LCR_15720</name>
</gene>
<evidence type="ECO:0000256" key="9">
    <source>
        <dbReference type="ARBA" id="ARBA00022679"/>
    </source>
</evidence>
<dbReference type="GO" id="GO:0046872">
    <property type="term" value="F:metal ion binding"/>
    <property type="evidence" value="ECO:0007669"/>
    <property type="project" value="UniProtKB-KW"/>
</dbReference>
<dbReference type="RefSeq" id="WP_061476461.1">
    <property type="nucleotide sequence ID" value="NZ_JMGO02000005.1"/>
</dbReference>
<dbReference type="GO" id="GO:0005737">
    <property type="term" value="C:cytoplasm"/>
    <property type="evidence" value="ECO:0007669"/>
    <property type="project" value="UniProtKB-SubCell"/>
</dbReference>
<keyword evidence="7" id="KW-0963">Cytoplasm</keyword>
<evidence type="ECO:0000256" key="3">
    <source>
        <dbReference type="ARBA" id="ARBA00004496"/>
    </source>
</evidence>
<evidence type="ECO:0000256" key="6">
    <source>
        <dbReference type="ARBA" id="ARBA00022448"/>
    </source>
</evidence>
<comment type="catalytic activity">
    <reaction evidence="1">
        <text>L-histidyl-[protein] + phosphoenolpyruvate = N(pros)-phospho-L-histidyl-[protein] + pyruvate</text>
        <dbReference type="Rhea" id="RHEA:23880"/>
        <dbReference type="Rhea" id="RHEA-COMP:9745"/>
        <dbReference type="Rhea" id="RHEA-COMP:9746"/>
        <dbReference type="ChEBI" id="CHEBI:15361"/>
        <dbReference type="ChEBI" id="CHEBI:29979"/>
        <dbReference type="ChEBI" id="CHEBI:58702"/>
        <dbReference type="ChEBI" id="CHEBI:64837"/>
        <dbReference type="EC" id="2.7.3.9"/>
    </reaction>
</comment>
<dbReference type="SUPFAM" id="SSF52009">
    <property type="entry name" value="Phosphohistidine domain"/>
    <property type="match status" value="1"/>
</dbReference>
<dbReference type="GO" id="GO:0009401">
    <property type="term" value="P:phosphoenolpyruvate-dependent sugar phosphotransferase system"/>
    <property type="evidence" value="ECO:0007669"/>
    <property type="project" value="UniProtKB-KW"/>
</dbReference>
<feature type="domain" description="GAF" evidence="14">
    <location>
        <begin position="17"/>
        <end position="164"/>
    </location>
</feature>
<dbReference type="Pfam" id="PF05524">
    <property type="entry name" value="PEP-utilisers_N"/>
    <property type="match status" value="1"/>
</dbReference>
<dbReference type="InterPro" id="IPR029016">
    <property type="entry name" value="GAF-like_dom_sf"/>
</dbReference>
<keyword evidence="10" id="KW-0598">Phosphotransferase system</keyword>
<dbReference type="PROSITE" id="PS00370">
    <property type="entry name" value="PEP_ENZYMES_PHOS_SITE"/>
    <property type="match status" value="1"/>
</dbReference>
<dbReference type="InterPro" id="IPR003018">
    <property type="entry name" value="GAF"/>
</dbReference>
<dbReference type="InterPro" id="IPR000121">
    <property type="entry name" value="PEP_util_C"/>
</dbReference>
<dbReference type="InterPro" id="IPR006318">
    <property type="entry name" value="PTS_EI-like"/>
</dbReference>
<protein>
    <recommendedName>
        <fullName evidence="5">phosphoenolpyruvate--protein phosphotransferase</fullName>
        <ecNumber evidence="5">2.7.3.9</ecNumber>
    </recommendedName>
</protein>
<dbReference type="InterPro" id="IPR040442">
    <property type="entry name" value="Pyrv_kinase-like_dom_sf"/>
</dbReference>
<dbReference type="AlphaFoldDB" id="A0A175VHS9"/>
<evidence type="ECO:0000256" key="12">
    <source>
        <dbReference type="ARBA" id="ARBA00022777"/>
    </source>
</evidence>
<dbReference type="PRINTS" id="PR01736">
    <property type="entry name" value="PHPHTRNFRASE"/>
</dbReference>
<evidence type="ECO:0000256" key="11">
    <source>
        <dbReference type="ARBA" id="ARBA00022723"/>
    </source>
</evidence>
<accession>A0A175VHS9</accession>
<dbReference type="Proteomes" id="UP000078435">
    <property type="component" value="Unassembled WGS sequence"/>
</dbReference>
<dbReference type="PANTHER" id="PTHR46244">
    <property type="entry name" value="PHOSPHOENOLPYRUVATE-PROTEIN PHOSPHOTRANSFERASE"/>
    <property type="match status" value="1"/>
</dbReference>
<keyword evidence="15" id="KW-0670">Pyruvate</keyword>
<evidence type="ECO:0000256" key="8">
    <source>
        <dbReference type="ARBA" id="ARBA00022597"/>
    </source>
</evidence>
<keyword evidence="6" id="KW-0813">Transport</keyword>
<dbReference type="Gene3D" id="1.10.274.10">
    <property type="entry name" value="PtsI, HPr-binding domain"/>
    <property type="match status" value="1"/>
</dbReference>
<dbReference type="NCBIfam" id="TIGR01417">
    <property type="entry name" value="PTS_I_fam"/>
    <property type="match status" value="1"/>
</dbReference>
<keyword evidence="8" id="KW-0762">Sugar transport</keyword>
<keyword evidence="13" id="KW-0460">Magnesium</keyword>
<dbReference type="InterPro" id="IPR036637">
    <property type="entry name" value="Phosphohistidine_dom_sf"/>
</dbReference>
<evidence type="ECO:0000256" key="5">
    <source>
        <dbReference type="ARBA" id="ARBA00012232"/>
    </source>
</evidence>
<dbReference type="InterPro" id="IPR018274">
    <property type="entry name" value="PEP_util_AS"/>
</dbReference>
<dbReference type="EMBL" id="JMGO02000005">
    <property type="protein sequence ID" value="KXU80039.1"/>
    <property type="molecule type" value="Genomic_DNA"/>
</dbReference>
<dbReference type="Gene3D" id="3.50.30.10">
    <property type="entry name" value="Phosphohistidine domain"/>
    <property type="match status" value="1"/>
</dbReference>
<dbReference type="Gene3D" id="3.20.20.60">
    <property type="entry name" value="Phosphoenolpyruvate-binding domains"/>
    <property type="match status" value="1"/>
</dbReference>
<evidence type="ECO:0000313" key="16">
    <source>
        <dbReference type="Proteomes" id="UP000078435"/>
    </source>
</evidence>
<dbReference type="SUPFAM" id="SSF51621">
    <property type="entry name" value="Phosphoenolpyruvate/pyruvate domain"/>
    <property type="match status" value="1"/>
</dbReference>
<evidence type="ECO:0000256" key="2">
    <source>
        <dbReference type="ARBA" id="ARBA00001946"/>
    </source>
</evidence>
<keyword evidence="12" id="KW-0418">Kinase</keyword>
<dbReference type="Pfam" id="PF02896">
    <property type="entry name" value="PEP-utilizers_C"/>
    <property type="match status" value="1"/>
</dbReference>
<dbReference type="EC" id="2.7.3.9" evidence="5"/>
<dbReference type="InterPro" id="IPR008279">
    <property type="entry name" value="PEP-util_enz_mobile_dom"/>
</dbReference>
<dbReference type="NCBIfam" id="NF008283">
    <property type="entry name" value="PRK11061.1"/>
    <property type="match status" value="1"/>
</dbReference>
<dbReference type="STRING" id="29489.VL01_01345"/>
<dbReference type="OrthoDB" id="9765468at2"/>
<dbReference type="Gene3D" id="3.30.450.40">
    <property type="match status" value="1"/>
</dbReference>
<dbReference type="InterPro" id="IPR008731">
    <property type="entry name" value="PTS_EIN"/>
</dbReference>
<comment type="similarity">
    <text evidence="4">Belongs to the PEP-utilizing enzyme family.</text>
</comment>
<evidence type="ECO:0000259" key="14">
    <source>
        <dbReference type="SMART" id="SM00065"/>
    </source>
</evidence>
<evidence type="ECO:0000256" key="4">
    <source>
        <dbReference type="ARBA" id="ARBA00007837"/>
    </source>
</evidence>
<dbReference type="Pfam" id="PF00391">
    <property type="entry name" value="PEP-utilizers"/>
    <property type="match status" value="1"/>
</dbReference>
<dbReference type="SUPFAM" id="SSF55781">
    <property type="entry name" value="GAF domain-like"/>
    <property type="match status" value="1"/>
</dbReference>
<sequence length="759" mass="84442">MLTELRRIVESMAEANTLEQALQALVSQTRHAMKVDCCSVYVSEPDLRRYRLAATDGLAPSAVGKVTLPFEQGIVGLVGQREELINLADAPAHPSFKFLPDVAEEAFRSFLGAPIMHQRQVVGILVAQQKESRRFDEGEESFMVTLAAQLAARIAQAQAKGWLQKTDWSKPLRGIAGASGIAMAKAWVWRPRKALNSITPRKDEEHGKQLARLEEAVEEVRHDLESLALRFRESYSQDSVAIFDIYLHLLNDPGYIKPIRNKVSKEHWTAVSAVKIISDRLIEQFKGMKDPYLQERAADVKDIALRLISRLVQNEPEHISIGEPVVLVADEVTATILAEVPREFLSGVVSLKGGTNSHAAILARAMGVAAIMGVDLPLGDIGGRMLVVDGYSGDLFIEPNQVILTEYRQLLNEERALDTLVRSIDNQPSETADGTPVSLLLNAGLSADTEIALNHLADGVGLYRTEIPFMLQDSFPSEWEQTARYRGILETYRNRPVCMRTLDVGGDKQLPYFPIVEENPFLGWRGIRLTLDHPELFLVQLKAMLRASEGLDNLAIMLPMISSVNEIKASRRLLDQAWREVSEEAAGRGAEIRYPSLGVMIEVPSALYILPEMAPLIDFWSVGSNDLTQYLLAVDRNNARVASIYDAFHPAVIRALQLLSDASRRYHKPVSVCGELAGDPVGVLLLLAMGYRRFSMNTHNIARIKYVLRQSRLDELTTLLADGLKHDNPHMLRGLFARYLEEHGLGGLLRAGHKVKQTD</sequence>